<dbReference type="PANTHER" id="PTHR43479:SF11">
    <property type="entry name" value="ACREF_ENVCD OPERON REPRESSOR-RELATED"/>
    <property type="match status" value="1"/>
</dbReference>
<evidence type="ECO:0000313" key="4">
    <source>
        <dbReference type="EMBL" id="AIQ56810.1"/>
    </source>
</evidence>
<dbReference type="SUPFAM" id="SSF48498">
    <property type="entry name" value="Tetracyclin repressor-like, C-terminal domain"/>
    <property type="match status" value="1"/>
</dbReference>
<dbReference type="InterPro" id="IPR001647">
    <property type="entry name" value="HTH_TetR"/>
</dbReference>
<dbReference type="PRINTS" id="PR00455">
    <property type="entry name" value="HTHTETR"/>
</dbReference>
<dbReference type="InterPro" id="IPR041490">
    <property type="entry name" value="KstR2_TetR_C"/>
</dbReference>
<evidence type="ECO:0000259" key="3">
    <source>
        <dbReference type="PROSITE" id="PS50977"/>
    </source>
</evidence>
<dbReference type="Gene3D" id="1.10.357.10">
    <property type="entry name" value="Tetracycline Repressor, domain 2"/>
    <property type="match status" value="1"/>
</dbReference>
<dbReference type="Gene3D" id="1.10.10.60">
    <property type="entry name" value="Homeodomain-like"/>
    <property type="match status" value="1"/>
</dbReference>
<dbReference type="HOGENOM" id="CLU_069356_12_2_9"/>
<dbReference type="Proteomes" id="UP000029518">
    <property type="component" value="Chromosome"/>
</dbReference>
<dbReference type="InterPro" id="IPR050624">
    <property type="entry name" value="HTH-type_Tx_Regulator"/>
</dbReference>
<organism evidence="4 5">
    <name type="scientific">Paenibacillus borealis</name>
    <dbReference type="NCBI Taxonomy" id="160799"/>
    <lineage>
        <taxon>Bacteria</taxon>
        <taxon>Bacillati</taxon>
        <taxon>Bacillota</taxon>
        <taxon>Bacilli</taxon>
        <taxon>Bacillales</taxon>
        <taxon>Paenibacillaceae</taxon>
        <taxon>Paenibacillus</taxon>
    </lineage>
</organism>
<feature type="DNA-binding region" description="H-T-H motif" evidence="2">
    <location>
        <begin position="26"/>
        <end position="45"/>
    </location>
</feature>
<dbReference type="InterPro" id="IPR009057">
    <property type="entry name" value="Homeodomain-like_sf"/>
</dbReference>
<dbReference type="EMBL" id="CP009285">
    <property type="protein sequence ID" value="AIQ56810.1"/>
    <property type="molecule type" value="Genomic_DNA"/>
</dbReference>
<protein>
    <submittedName>
        <fullName evidence="4">TetR family transcriptional regulator</fullName>
    </submittedName>
</protein>
<dbReference type="InterPro" id="IPR023772">
    <property type="entry name" value="DNA-bd_HTH_TetR-type_CS"/>
</dbReference>
<dbReference type="GO" id="GO:0003677">
    <property type="term" value="F:DNA binding"/>
    <property type="evidence" value="ECO:0007669"/>
    <property type="project" value="UniProtKB-UniRule"/>
</dbReference>
<dbReference type="PROSITE" id="PS50977">
    <property type="entry name" value="HTH_TETR_2"/>
    <property type="match status" value="1"/>
</dbReference>
<dbReference type="Pfam" id="PF00440">
    <property type="entry name" value="TetR_N"/>
    <property type="match status" value="1"/>
</dbReference>
<dbReference type="Pfam" id="PF17932">
    <property type="entry name" value="TetR_C_24"/>
    <property type="match status" value="1"/>
</dbReference>
<dbReference type="PANTHER" id="PTHR43479">
    <property type="entry name" value="ACREF/ENVCD OPERON REPRESSOR-RELATED"/>
    <property type="match status" value="1"/>
</dbReference>
<dbReference type="KEGG" id="pbd:PBOR_07550"/>
<feature type="domain" description="HTH tetR-type" evidence="3">
    <location>
        <begin position="3"/>
        <end position="63"/>
    </location>
</feature>
<dbReference type="SUPFAM" id="SSF46689">
    <property type="entry name" value="Homeodomain-like"/>
    <property type="match status" value="1"/>
</dbReference>
<dbReference type="InterPro" id="IPR036271">
    <property type="entry name" value="Tet_transcr_reg_TetR-rel_C_sf"/>
</dbReference>
<dbReference type="AlphaFoldDB" id="A0A089L9P3"/>
<dbReference type="PROSITE" id="PS01081">
    <property type="entry name" value="HTH_TETR_1"/>
    <property type="match status" value="1"/>
</dbReference>
<proteinExistence type="predicted"/>
<evidence type="ECO:0000256" key="1">
    <source>
        <dbReference type="ARBA" id="ARBA00023125"/>
    </source>
</evidence>
<dbReference type="RefSeq" id="WP_042211093.1">
    <property type="nucleotide sequence ID" value="NZ_CP009285.1"/>
</dbReference>
<reference evidence="4" key="1">
    <citation type="submission" date="2014-08" db="EMBL/GenBank/DDBJ databases">
        <title>Comparative genomics of the Paenibacillus odorifer group.</title>
        <authorList>
            <person name="den Bakker H.C."/>
            <person name="Tsai Y.-C.Y.-C."/>
            <person name="Martin N."/>
            <person name="Korlach J."/>
            <person name="Wiedmann M."/>
        </authorList>
    </citation>
    <scope>NUCLEOTIDE SEQUENCE [LARGE SCALE GENOMIC DNA]</scope>
    <source>
        <strain evidence="4">DSM 13188</strain>
    </source>
</reference>
<evidence type="ECO:0000313" key="5">
    <source>
        <dbReference type="Proteomes" id="UP000029518"/>
    </source>
</evidence>
<keyword evidence="5" id="KW-1185">Reference proteome</keyword>
<gene>
    <name evidence="4" type="ORF">PBOR_07550</name>
</gene>
<keyword evidence="1 2" id="KW-0238">DNA-binding</keyword>
<evidence type="ECO:0000256" key="2">
    <source>
        <dbReference type="PROSITE-ProRule" id="PRU00335"/>
    </source>
</evidence>
<name>A0A089L9P3_PAEBO</name>
<dbReference type="OrthoDB" id="9812484at2"/>
<accession>A0A089L9P3</accession>
<sequence length="190" mass="21568">MSIDRKALILQAATLSFVQFGYKATTMDQVSRIANVGKGTIYTFFKTKEELFEEILDKASQELMSVMNRVAAEQATFVHKLLNLLDSILEFRSDHELFVKLAQEVRDIGTAQALEGVKRMEAYALDFLRQQIEEAIGSGEVKPCDSSVAAFMILRMYLALTTEWNKSHEPLDKNRIKEHMILFISTGILL</sequence>